<reference evidence="2" key="1">
    <citation type="submission" date="2018-05" db="EMBL/GenBank/DDBJ databases">
        <authorList>
            <person name="Lanie J.A."/>
            <person name="Ng W.-L."/>
            <person name="Kazmierczak K.M."/>
            <person name="Andrzejewski T.M."/>
            <person name="Davidsen T.M."/>
            <person name="Wayne K.J."/>
            <person name="Tettelin H."/>
            <person name="Glass J.I."/>
            <person name="Rusch D."/>
            <person name="Podicherti R."/>
            <person name="Tsui H.-C.T."/>
            <person name="Winkler M.E."/>
        </authorList>
    </citation>
    <scope>NUCLEOTIDE SEQUENCE</scope>
</reference>
<proteinExistence type="predicted"/>
<sequence length="199" mass="21174">MKHENPSFANGMFKFNCPHCKGEIEIDAEQLSQVNTSYAGKYPCPLDGCAKEIEFPTAEEAEALQATASALAAPPMGGPAPAPPQGNPAATPTATPPASAATPPPTATPQEIVMGFHGSKMASLEREAMSAHRLCVKTILHGDCVKDKKDTFDDTVSEFLSSLEEDNLIGVHPVQYVADEKKGTDFGVLVVYRTTPEED</sequence>
<gene>
    <name evidence="2" type="ORF">METZ01_LOCUS411183</name>
</gene>
<name>A0A382WI70_9ZZZZ</name>
<protein>
    <submittedName>
        <fullName evidence="2">Uncharacterized protein</fullName>
    </submittedName>
</protein>
<organism evidence="2">
    <name type="scientific">marine metagenome</name>
    <dbReference type="NCBI Taxonomy" id="408172"/>
    <lineage>
        <taxon>unclassified sequences</taxon>
        <taxon>metagenomes</taxon>
        <taxon>ecological metagenomes</taxon>
    </lineage>
</organism>
<evidence type="ECO:0000313" key="2">
    <source>
        <dbReference type="EMBL" id="SVD58329.1"/>
    </source>
</evidence>
<evidence type="ECO:0000256" key="1">
    <source>
        <dbReference type="SAM" id="MobiDB-lite"/>
    </source>
</evidence>
<dbReference type="AlphaFoldDB" id="A0A382WI70"/>
<feature type="compositionally biased region" description="Low complexity" evidence="1">
    <location>
        <begin position="87"/>
        <end position="101"/>
    </location>
</feature>
<dbReference type="EMBL" id="UINC01159953">
    <property type="protein sequence ID" value="SVD58329.1"/>
    <property type="molecule type" value="Genomic_DNA"/>
</dbReference>
<feature type="compositionally biased region" description="Pro residues" evidence="1">
    <location>
        <begin position="76"/>
        <end position="86"/>
    </location>
</feature>
<feature type="region of interest" description="Disordered" evidence="1">
    <location>
        <begin position="72"/>
        <end position="110"/>
    </location>
</feature>
<accession>A0A382WI70</accession>